<feature type="compositionally biased region" description="Polar residues" evidence="2">
    <location>
        <begin position="451"/>
        <end position="468"/>
    </location>
</feature>
<feature type="coiled-coil region" evidence="1">
    <location>
        <begin position="135"/>
        <end position="183"/>
    </location>
</feature>
<feature type="compositionally biased region" description="Polar residues" evidence="2">
    <location>
        <begin position="231"/>
        <end position="249"/>
    </location>
</feature>
<feature type="region of interest" description="Disordered" evidence="2">
    <location>
        <begin position="191"/>
        <end position="249"/>
    </location>
</feature>
<feature type="region of interest" description="Disordered" evidence="2">
    <location>
        <begin position="451"/>
        <end position="545"/>
    </location>
</feature>
<feature type="compositionally biased region" description="Basic and acidic residues" evidence="2">
    <location>
        <begin position="191"/>
        <end position="201"/>
    </location>
</feature>
<keyword evidence="4" id="KW-1185">Reference proteome</keyword>
<organism evidence="3 4">
    <name type="scientific">Blattamonas nauphoetae</name>
    <dbReference type="NCBI Taxonomy" id="2049346"/>
    <lineage>
        <taxon>Eukaryota</taxon>
        <taxon>Metamonada</taxon>
        <taxon>Preaxostyla</taxon>
        <taxon>Oxymonadida</taxon>
        <taxon>Blattamonas</taxon>
    </lineage>
</organism>
<reference evidence="3 4" key="1">
    <citation type="journal article" date="2022" name="bioRxiv">
        <title>Genomics of Preaxostyla Flagellates Illuminates Evolutionary Transitions and the Path Towards Mitochondrial Loss.</title>
        <authorList>
            <person name="Novak L.V.F."/>
            <person name="Treitli S.C."/>
            <person name="Pyrih J."/>
            <person name="Halakuc P."/>
            <person name="Pipaliya S.V."/>
            <person name="Vacek V."/>
            <person name="Brzon O."/>
            <person name="Soukal P."/>
            <person name="Eme L."/>
            <person name="Dacks J.B."/>
            <person name="Karnkowska A."/>
            <person name="Elias M."/>
            <person name="Hampl V."/>
        </authorList>
    </citation>
    <scope>NUCLEOTIDE SEQUENCE [LARGE SCALE GENOMIC DNA]</scope>
    <source>
        <strain evidence="3">NAU3</strain>
        <tissue evidence="3">Gut</tissue>
    </source>
</reference>
<evidence type="ECO:0000256" key="2">
    <source>
        <dbReference type="SAM" id="MobiDB-lite"/>
    </source>
</evidence>
<feature type="compositionally biased region" description="Low complexity" evidence="2">
    <location>
        <begin position="527"/>
        <end position="545"/>
    </location>
</feature>
<evidence type="ECO:0000313" key="4">
    <source>
        <dbReference type="Proteomes" id="UP001281761"/>
    </source>
</evidence>
<name>A0ABQ9X6N6_9EUKA</name>
<dbReference type="EMBL" id="JARBJD010000200">
    <property type="protein sequence ID" value="KAK2947453.1"/>
    <property type="molecule type" value="Genomic_DNA"/>
</dbReference>
<feature type="region of interest" description="Disordered" evidence="2">
    <location>
        <begin position="400"/>
        <end position="421"/>
    </location>
</feature>
<feature type="region of interest" description="Disordered" evidence="2">
    <location>
        <begin position="565"/>
        <end position="587"/>
    </location>
</feature>
<feature type="compositionally biased region" description="Low complexity" evidence="2">
    <location>
        <begin position="275"/>
        <end position="285"/>
    </location>
</feature>
<evidence type="ECO:0000313" key="3">
    <source>
        <dbReference type="EMBL" id="KAK2947453.1"/>
    </source>
</evidence>
<feature type="region of interest" description="Disordered" evidence="2">
    <location>
        <begin position="271"/>
        <end position="313"/>
    </location>
</feature>
<comment type="caution">
    <text evidence="3">The sequence shown here is derived from an EMBL/GenBank/DDBJ whole genome shotgun (WGS) entry which is preliminary data.</text>
</comment>
<gene>
    <name evidence="3" type="ORF">BLNAU_17603</name>
</gene>
<feature type="compositionally biased region" description="Basic and acidic residues" evidence="2">
    <location>
        <begin position="506"/>
        <end position="526"/>
    </location>
</feature>
<evidence type="ECO:0000256" key="1">
    <source>
        <dbReference type="SAM" id="Coils"/>
    </source>
</evidence>
<sequence length="648" mass="72406">MIAFLRQEVETRDAEIARLNHQIRKQTVLHEREREMWQLEFDGEKEGWDYENKVLQSKVDILTKQVNEINHLSEENTTLRNQVRDIAGGHTETELELKRELALQKSYLERVKVLLVQTYRRSMNEYEAQVKESLFSALSTQTQELSQQNTELQNNLDQARAEIVTLISKLDDKRDEIRQLRMQNSIERGLGLEEGRREVKRTQGSPATERSIESSRPKDTSRLQPTPDVPKSSNVQPRPYSSNGLSNTVSTKDPYVVRLETENAKLKKQIKELSSKPLLPKSSPSSPKPPLSEEQLQGAQKRHLAHLQRNEERKRLQEEKVIAEQIRARTMVSLKDTKSDADVALLIRKEVKQLRDTKQLATTGPITPSTTERGEEEKEEAINVVSSMHAYSPVITSTRDASLTARSRPTSASTFGTVGTSLSPTSLPVLHSFGNTSYSALAHDGIWKASAVSSPPSQIGTPISSLRTSGRADEELARVAASPVSPSLPTPHADNPQHTPPFVSSSHERPFSSASTRERADADRSSRSTPSTTPRPATSATPTRPTIHSAYAQIRPMHTHLALSSQPSLRTPKGARPGSLSVTAQPASFSDTSVVTEAAETRKRRQWRRVEQSLPVGRTDFAVKGHEHVQMQPFSIQVNKNLTTFLTP</sequence>
<accession>A0ABQ9X6N6</accession>
<protein>
    <submittedName>
        <fullName evidence="3">Uncharacterized protein</fullName>
    </submittedName>
</protein>
<feature type="compositionally biased region" description="Basic and acidic residues" evidence="2">
    <location>
        <begin position="210"/>
        <end position="221"/>
    </location>
</feature>
<dbReference type="Proteomes" id="UP001281761">
    <property type="component" value="Unassembled WGS sequence"/>
</dbReference>
<keyword evidence="1" id="KW-0175">Coiled coil</keyword>
<proteinExistence type="predicted"/>